<feature type="region of interest" description="Disordered" evidence="2">
    <location>
        <begin position="141"/>
        <end position="163"/>
    </location>
</feature>
<sequence>MSDTEQDFSCLELTAQIVSAHVSNNSVGADVLPDLIRNVYTALSTVGRPAEEPEKLQPAVPIKRSVFADYIVCLEDGKKLKMLKRHLQSAYGMTPDQYRERWGLPAEYPMVAPNYAERRSSLAREIGLGRKITAASAAAAAAAAPDAGGAEGGRGRPGRRRKA</sequence>
<gene>
    <name evidence="3" type="ORF">FMA36_11740</name>
</gene>
<reference evidence="3 4" key="1">
    <citation type="journal article" date="2020" name="Carbohydr. Polym.">
        <title>Characterization and optimization of production of bacterial cellulose from strain CGMCC 17276 based on whole-genome analysis.</title>
        <authorList>
            <person name="Lu T."/>
            <person name="Gao H."/>
            <person name="Liao B."/>
            <person name="Wu J."/>
            <person name="Zhang W."/>
            <person name="Huang J."/>
            <person name="Liu M."/>
            <person name="Huang J."/>
            <person name="Chang Z."/>
            <person name="Jin M."/>
            <person name="Yi Z."/>
            <person name="Jiang D."/>
        </authorList>
    </citation>
    <scope>NUCLEOTIDE SEQUENCE [LARGE SCALE GENOMIC DNA]</scope>
    <source>
        <strain evidence="3 4">CGMCC 17276</strain>
    </source>
</reference>
<dbReference type="EMBL" id="CP041348">
    <property type="protein sequence ID" value="QHC36076.1"/>
    <property type="molecule type" value="Genomic_DNA"/>
</dbReference>
<accession>A0A857FPH9</accession>
<dbReference type="InterPro" id="IPR041920">
    <property type="entry name" value="ROS/MUCR_sf"/>
</dbReference>
<dbReference type="AlphaFoldDB" id="A0A857FPH9"/>
<evidence type="ECO:0000313" key="4">
    <source>
        <dbReference type="Proteomes" id="UP000464674"/>
    </source>
</evidence>
<evidence type="ECO:0000313" key="3">
    <source>
        <dbReference type="EMBL" id="QHC36076.1"/>
    </source>
</evidence>
<dbReference type="InterPro" id="IPR008807">
    <property type="entry name" value="ROS_MUCR"/>
</dbReference>
<organism evidence="3 4">
    <name type="scientific">Komagataeibacter xylinus</name>
    <name type="common">Gluconacetobacter xylinus</name>
    <dbReference type="NCBI Taxonomy" id="28448"/>
    <lineage>
        <taxon>Bacteria</taxon>
        <taxon>Pseudomonadati</taxon>
        <taxon>Pseudomonadota</taxon>
        <taxon>Alphaproteobacteria</taxon>
        <taxon>Acetobacterales</taxon>
        <taxon>Acetobacteraceae</taxon>
        <taxon>Komagataeibacter</taxon>
    </lineage>
</organism>
<dbReference type="GO" id="GO:0003677">
    <property type="term" value="F:DNA binding"/>
    <property type="evidence" value="ECO:0007669"/>
    <property type="project" value="InterPro"/>
</dbReference>
<dbReference type="Gene3D" id="1.10.10.1550">
    <property type="entry name" value="ROS/MUCR transcriptional regulator protein"/>
    <property type="match status" value="1"/>
</dbReference>
<protein>
    <submittedName>
        <fullName evidence="3">MucR family transcriptional regulator</fullName>
    </submittedName>
</protein>
<evidence type="ECO:0000256" key="2">
    <source>
        <dbReference type="SAM" id="MobiDB-lite"/>
    </source>
</evidence>
<dbReference type="Pfam" id="PF05443">
    <property type="entry name" value="ROS_MUCR"/>
    <property type="match status" value="1"/>
</dbReference>
<dbReference type="RefSeq" id="WP_159262451.1">
    <property type="nucleotide sequence ID" value="NZ_CP041348.1"/>
</dbReference>
<dbReference type="OrthoDB" id="9809693at2"/>
<comment type="similarity">
    <text evidence="1">Belongs to the ros/MucR family.</text>
</comment>
<evidence type="ECO:0000256" key="1">
    <source>
        <dbReference type="ARBA" id="ARBA00007031"/>
    </source>
</evidence>
<dbReference type="GO" id="GO:0008270">
    <property type="term" value="F:zinc ion binding"/>
    <property type="evidence" value="ECO:0007669"/>
    <property type="project" value="InterPro"/>
</dbReference>
<dbReference type="Proteomes" id="UP000464674">
    <property type="component" value="Chromosome"/>
</dbReference>
<dbReference type="GO" id="GO:0006355">
    <property type="term" value="P:regulation of DNA-templated transcription"/>
    <property type="evidence" value="ECO:0007669"/>
    <property type="project" value="InterPro"/>
</dbReference>
<name>A0A857FPH9_KOMXY</name>
<proteinExistence type="inferred from homology"/>